<dbReference type="eggNOG" id="KOG4197">
    <property type="taxonomic scope" value="Eukaryota"/>
</dbReference>
<dbReference type="InterPro" id="IPR051114">
    <property type="entry name" value="Mito_RNA_Proc_CCM1"/>
</dbReference>
<evidence type="ECO:0000313" key="3">
    <source>
        <dbReference type="Proteomes" id="UP000016923"/>
    </source>
</evidence>
<name>S3CIA4_OPHP1</name>
<dbReference type="GO" id="GO:0007005">
    <property type="term" value="P:mitochondrion organization"/>
    <property type="evidence" value="ECO:0007669"/>
    <property type="project" value="TreeGrafter"/>
</dbReference>
<feature type="region of interest" description="Disordered" evidence="1">
    <location>
        <begin position="1058"/>
        <end position="1090"/>
    </location>
</feature>
<gene>
    <name evidence="2" type="ORF">F503_02932</name>
</gene>
<dbReference type="GO" id="GO:0006396">
    <property type="term" value="P:RNA processing"/>
    <property type="evidence" value="ECO:0007669"/>
    <property type="project" value="TreeGrafter"/>
</dbReference>
<dbReference type="HOGENOM" id="CLU_003430_0_1_1"/>
<keyword evidence="3" id="KW-1185">Reference proteome</keyword>
<evidence type="ECO:0000256" key="1">
    <source>
        <dbReference type="SAM" id="MobiDB-lite"/>
    </source>
</evidence>
<organism evidence="2 3">
    <name type="scientific">Ophiostoma piceae (strain UAMH 11346)</name>
    <name type="common">Sap stain fungus</name>
    <dbReference type="NCBI Taxonomy" id="1262450"/>
    <lineage>
        <taxon>Eukaryota</taxon>
        <taxon>Fungi</taxon>
        <taxon>Dikarya</taxon>
        <taxon>Ascomycota</taxon>
        <taxon>Pezizomycotina</taxon>
        <taxon>Sordariomycetes</taxon>
        <taxon>Sordariomycetidae</taxon>
        <taxon>Ophiostomatales</taxon>
        <taxon>Ophiostomataceae</taxon>
        <taxon>Ophiostoma</taxon>
    </lineage>
</organism>
<reference evidence="2 3" key="1">
    <citation type="journal article" date="2013" name="BMC Genomics">
        <title>The genome and transcriptome of the pine saprophyte Ophiostoma piceae, and a comparison with the bark beetle-associated pine pathogen Grosmannia clavigera.</title>
        <authorList>
            <person name="Haridas S."/>
            <person name="Wang Y."/>
            <person name="Lim L."/>
            <person name="Massoumi Alamouti S."/>
            <person name="Jackman S."/>
            <person name="Docking R."/>
            <person name="Robertson G."/>
            <person name="Birol I."/>
            <person name="Bohlmann J."/>
            <person name="Breuil C."/>
        </authorList>
    </citation>
    <scope>NUCLEOTIDE SEQUENCE [LARGE SCALE GENOMIC DNA]</scope>
    <source>
        <strain evidence="2 3">UAMH 11346</strain>
    </source>
</reference>
<protein>
    <submittedName>
        <fullName evidence="2">Coxi translation protein cya5</fullName>
    </submittedName>
</protein>
<dbReference type="InterPro" id="IPR011990">
    <property type="entry name" value="TPR-like_helical_dom_sf"/>
</dbReference>
<dbReference type="OrthoDB" id="185373at2759"/>
<dbReference type="GO" id="GO:0003729">
    <property type="term" value="F:mRNA binding"/>
    <property type="evidence" value="ECO:0007669"/>
    <property type="project" value="TreeGrafter"/>
</dbReference>
<dbReference type="EMBL" id="KE148154">
    <property type="protein sequence ID" value="EPE06103.1"/>
    <property type="molecule type" value="Genomic_DNA"/>
</dbReference>
<dbReference type="AlphaFoldDB" id="S3CIA4"/>
<sequence>MAMLERTTAGLEPSRFKHLLPRVARAAGKSSRTLPLAVRCQDASGAAPAASIWGSTPAKPLQNNCLDKLSPAPVKPESPNASVGLLDFLYPRGAVALMQKTSPGTAGRRASSSLSSRARPQIYGRPTQQYATRFFSLSTKEISDAITSPDAPFEVSSSSSPIQSPYSKEALVNSELVRLLVLDASKRDLDSYDQIWNLYGQIEDKAAKKELELGVLLYLASSRRYTDAGRVLQLFDRLDVSQRNTAATAGAVAACLAVGDTARALALFRESTTTDAWSNDAPPGIDALIAHSLKTSTWDYAAEAWSIYSEKSEMKTINSSLLVNVAELPHLRDRLQALNKHVKGYAQHIGEPADGQEPDKHLANLQQVFKAVLEVSINHVDPQITHAMVAAMKNPRVYENFLRATIAKKNERLAIQAFSEYRLLANYHPHPKTLALMVRIYYPDNVRGMEDVLKDWLNVKGRLNRWGYQKYLAFYASRGDVKSVYRMWDEYTRLFPDVIKMAEDTFAHLLQVHAVRGDLARFEQVFAEIRDKHKVEPNIVCWNIRLHFYVERGRYTHAMKVFEDLCSAVQPDDYSFSTIMAMVGSRGDLGLVSDLYWLAQQCGVKITEPIIDAIVAAYCQNDRFDEAERLCVVTTREGKVHGAPYTSLWNTLIFQYALRHDLVAVNRILKLMTKLNVKYNGDTYSGLLFALAQCRQPRRAVELLRAAQEEGMFRATADHYTLLMMAYIRSKQPHRALQVNRLMHHMGYQRSSQQIQMVIKAFSQWQDFPKGEQADKSGVTSTERRELFAKALREFQRSLTEGSRSMRSQQSMGREAVRMHLGAVRRFSFIIFMLVQARDFAGVDEVMELYKSIAPPDEQGQPMPLKLCNALMLSDFYEGQHDLVKKMWKTVLHRAKEVGRPQTLQETRLESILGHSKKGKDRNGASIDSVSVEAELRRALAANEPFGANSEEVAHVPLSKRLPEHKIVAKMRYGLTDPLKIMQRVFAAERNADGLVSLVNKDILANGFLLDSKNWNHYVQNLARLGRIREAFDICETRLMGQWSGFASLRPRGQEWDGNGALRSSDAVNPGASSGASARSSAKRTGNGSSTITSTIAAAIAGSGPDAEQSKFNTSSTRLSRAQQLRESATRYNRPMTFTFMVLAKAYLELEQAAMWSSQAEREFKDLAVKFPGSVNAVRTMVRMNSRIEGRVFGGLDESDGLPLF</sequence>
<dbReference type="PANTHER" id="PTHR47934:SF6">
    <property type="entry name" value="MITOCHONDRIAL GROUP I INTRON SPLICING FACTOR CCM1-RELATED"/>
    <property type="match status" value="1"/>
</dbReference>
<dbReference type="GO" id="GO:0005739">
    <property type="term" value="C:mitochondrion"/>
    <property type="evidence" value="ECO:0007669"/>
    <property type="project" value="TreeGrafter"/>
</dbReference>
<dbReference type="Proteomes" id="UP000016923">
    <property type="component" value="Unassembled WGS sequence"/>
</dbReference>
<dbReference type="Gene3D" id="1.25.40.10">
    <property type="entry name" value="Tetratricopeptide repeat domain"/>
    <property type="match status" value="2"/>
</dbReference>
<feature type="compositionally biased region" description="Low complexity" evidence="1">
    <location>
        <begin position="1071"/>
        <end position="1090"/>
    </location>
</feature>
<proteinExistence type="predicted"/>
<dbReference type="SUPFAM" id="SSF48452">
    <property type="entry name" value="TPR-like"/>
    <property type="match status" value="1"/>
</dbReference>
<dbReference type="PANTHER" id="PTHR47934">
    <property type="entry name" value="PENTATRICOPEPTIDE REPEAT-CONTAINING PROTEIN PET309, MITOCHONDRIAL"/>
    <property type="match status" value="1"/>
</dbReference>
<dbReference type="VEuPathDB" id="FungiDB:F503_02932"/>
<evidence type="ECO:0000313" key="2">
    <source>
        <dbReference type="EMBL" id="EPE06103.1"/>
    </source>
</evidence>
<feature type="region of interest" description="Disordered" evidence="1">
    <location>
        <begin position="100"/>
        <end position="119"/>
    </location>
</feature>
<dbReference type="InterPro" id="IPR002885">
    <property type="entry name" value="PPR_rpt"/>
</dbReference>
<dbReference type="STRING" id="1262450.S3CIA4"/>
<dbReference type="OMA" id="QLHTGFW"/>
<dbReference type="Pfam" id="PF13812">
    <property type="entry name" value="PPR_3"/>
    <property type="match status" value="1"/>
</dbReference>
<feature type="compositionally biased region" description="Low complexity" evidence="1">
    <location>
        <begin position="108"/>
        <end position="119"/>
    </location>
</feature>
<accession>S3CIA4</accession>